<accession>A0A8H6XLU1</accession>
<dbReference type="OrthoDB" id="10463439at2759"/>
<proteinExistence type="predicted"/>
<reference evidence="1" key="1">
    <citation type="submission" date="2020-05" db="EMBL/GenBank/DDBJ databases">
        <title>Mycena genomes resolve the evolution of fungal bioluminescence.</title>
        <authorList>
            <person name="Tsai I.J."/>
        </authorList>
    </citation>
    <scope>NUCLEOTIDE SEQUENCE</scope>
    <source>
        <strain evidence="1">160909Yilan</strain>
    </source>
</reference>
<keyword evidence="2" id="KW-1185">Reference proteome</keyword>
<comment type="caution">
    <text evidence="1">The sequence shown here is derived from an EMBL/GenBank/DDBJ whole genome shotgun (WGS) entry which is preliminary data.</text>
</comment>
<sequence>MKLLRNVKKLLEGDKLQVSPFPYDVASAQNGPNTILIYQNLIRFLRNSRAARIFGVCRTLDEYLLSMASDNIVGAIISSLECRKILLELSSKLGLADNQALRDALRADEERVEALLLRNFSMLSKLHSTEDS</sequence>
<evidence type="ECO:0000313" key="1">
    <source>
        <dbReference type="EMBL" id="KAF7342650.1"/>
    </source>
</evidence>
<dbReference type="Proteomes" id="UP000623467">
    <property type="component" value="Unassembled WGS sequence"/>
</dbReference>
<dbReference type="AlphaFoldDB" id="A0A8H6XLU1"/>
<name>A0A8H6XLU1_9AGAR</name>
<gene>
    <name evidence="1" type="ORF">MSAN_02022000</name>
</gene>
<evidence type="ECO:0000313" key="2">
    <source>
        <dbReference type="Proteomes" id="UP000623467"/>
    </source>
</evidence>
<protein>
    <submittedName>
        <fullName evidence="1">Uncharacterized protein</fullName>
    </submittedName>
</protein>
<organism evidence="1 2">
    <name type="scientific">Mycena sanguinolenta</name>
    <dbReference type="NCBI Taxonomy" id="230812"/>
    <lineage>
        <taxon>Eukaryota</taxon>
        <taxon>Fungi</taxon>
        <taxon>Dikarya</taxon>
        <taxon>Basidiomycota</taxon>
        <taxon>Agaricomycotina</taxon>
        <taxon>Agaricomycetes</taxon>
        <taxon>Agaricomycetidae</taxon>
        <taxon>Agaricales</taxon>
        <taxon>Marasmiineae</taxon>
        <taxon>Mycenaceae</taxon>
        <taxon>Mycena</taxon>
    </lineage>
</organism>
<dbReference type="EMBL" id="JACAZH010000025">
    <property type="protein sequence ID" value="KAF7342650.1"/>
    <property type="molecule type" value="Genomic_DNA"/>
</dbReference>